<gene>
    <name evidence="1" type="ORF">E2C01_053384</name>
</gene>
<keyword evidence="2" id="KW-1185">Reference proteome</keyword>
<dbReference type="AlphaFoldDB" id="A0A5B7GPA8"/>
<proteinExistence type="predicted"/>
<protein>
    <submittedName>
        <fullName evidence="1">Uncharacterized protein</fullName>
    </submittedName>
</protein>
<evidence type="ECO:0000313" key="2">
    <source>
        <dbReference type="Proteomes" id="UP000324222"/>
    </source>
</evidence>
<evidence type="ECO:0000313" key="1">
    <source>
        <dbReference type="EMBL" id="MPC59366.1"/>
    </source>
</evidence>
<organism evidence="1 2">
    <name type="scientific">Portunus trituberculatus</name>
    <name type="common">Swimming crab</name>
    <name type="synonym">Neptunus trituberculatus</name>
    <dbReference type="NCBI Taxonomy" id="210409"/>
    <lineage>
        <taxon>Eukaryota</taxon>
        <taxon>Metazoa</taxon>
        <taxon>Ecdysozoa</taxon>
        <taxon>Arthropoda</taxon>
        <taxon>Crustacea</taxon>
        <taxon>Multicrustacea</taxon>
        <taxon>Malacostraca</taxon>
        <taxon>Eumalacostraca</taxon>
        <taxon>Eucarida</taxon>
        <taxon>Decapoda</taxon>
        <taxon>Pleocyemata</taxon>
        <taxon>Brachyura</taxon>
        <taxon>Eubrachyura</taxon>
        <taxon>Portunoidea</taxon>
        <taxon>Portunidae</taxon>
        <taxon>Portuninae</taxon>
        <taxon>Portunus</taxon>
    </lineage>
</organism>
<dbReference type="EMBL" id="VSRR010016498">
    <property type="protein sequence ID" value="MPC59366.1"/>
    <property type="molecule type" value="Genomic_DNA"/>
</dbReference>
<comment type="caution">
    <text evidence="1">The sequence shown here is derived from an EMBL/GenBank/DDBJ whole genome shotgun (WGS) entry which is preliminary data.</text>
</comment>
<accession>A0A5B7GPA8</accession>
<name>A0A5B7GPA8_PORTR</name>
<sequence length="73" mass="8509">MKHLTLHVTRLMATVFTILTPSVLGHIFTLRFLHDLTILLTLGRVYGGQKINGHNLHYFNPPHEFLKLYKITR</sequence>
<reference evidence="1 2" key="1">
    <citation type="submission" date="2019-05" db="EMBL/GenBank/DDBJ databases">
        <title>Another draft genome of Portunus trituberculatus and its Hox gene families provides insights of decapod evolution.</title>
        <authorList>
            <person name="Jeong J.-H."/>
            <person name="Song I."/>
            <person name="Kim S."/>
            <person name="Choi T."/>
            <person name="Kim D."/>
            <person name="Ryu S."/>
            <person name="Kim W."/>
        </authorList>
    </citation>
    <scope>NUCLEOTIDE SEQUENCE [LARGE SCALE GENOMIC DNA]</scope>
    <source>
        <tissue evidence="1">Muscle</tissue>
    </source>
</reference>
<dbReference type="Proteomes" id="UP000324222">
    <property type="component" value="Unassembled WGS sequence"/>
</dbReference>